<dbReference type="Proteomes" id="UP000299102">
    <property type="component" value="Unassembled WGS sequence"/>
</dbReference>
<organism evidence="1 2">
    <name type="scientific">Eumeta variegata</name>
    <name type="common">Bagworm moth</name>
    <name type="synonym">Eumeta japonica</name>
    <dbReference type="NCBI Taxonomy" id="151549"/>
    <lineage>
        <taxon>Eukaryota</taxon>
        <taxon>Metazoa</taxon>
        <taxon>Ecdysozoa</taxon>
        <taxon>Arthropoda</taxon>
        <taxon>Hexapoda</taxon>
        <taxon>Insecta</taxon>
        <taxon>Pterygota</taxon>
        <taxon>Neoptera</taxon>
        <taxon>Endopterygota</taxon>
        <taxon>Lepidoptera</taxon>
        <taxon>Glossata</taxon>
        <taxon>Ditrysia</taxon>
        <taxon>Tineoidea</taxon>
        <taxon>Psychidae</taxon>
        <taxon>Oiketicinae</taxon>
        <taxon>Eumeta</taxon>
    </lineage>
</organism>
<proteinExistence type="predicted"/>
<reference evidence="1 2" key="1">
    <citation type="journal article" date="2019" name="Commun. Biol.">
        <title>The bagworm genome reveals a unique fibroin gene that provides high tensile strength.</title>
        <authorList>
            <person name="Kono N."/>
            <person name="Nakamura H."/>
            <person name="Ohtoshi R."/>
            <person name="Tomita M."/>
            <person name="Numata K."/>
            <person name="Arakawa K."/>
        </authorList>
    </citation>
    <scope>NUCLEOTIDE SEQUENCE [LARGE SCALE GENOMIC DNA]</scope>
</reference>
<sequence>MTHVLLDHPFLQIITFRNFLVNSVIWINIVSKTTLERLLREVPDAINKARLRSAFASESGAWLYMLPLLNFSTLLDYNSLRVVVAIWLSSNGCEPLLHNCGSQTFVTQRSALCSLWLADLST</sequence>
<dbReference type="EMBL" id="BGZK01000257">
    <property type="protein sequence ID" value="GBP32296.1"/>
    <property type="molecule type" value="Genomic_DNA"/>
</dbReference>
<protein>
    <submittedName>
        <fullName evidence="1">Uncharacterized protein</fullName>
    </submittedName>
</protein>
<evidence type="ECO:0000313" key="2">
    <source>
        <dbReference type="Proteomes" id="UP000299102"/>
    </source>
</evidence>
<dbReference type="AlphaFoldDB" id="A0A4C1V1U9"/>
<evidence type="ECO:0000313" key="1">
    <source>
        <dbReference type="EMBL" id="GBP32296.1"/>
    </source>
</evidence>
<comment type="caution">
    <text evidence="1">The sequence shown here is derived from an EMBL/GenBank/DDBJ whole genome shotgun (WGS) entry which is preliminary data.</text>
</comment>
<accession>A0A4C1V1U9</accession>
<name>A0A4C1V1U9_EUMVA</name>
<gene>
    <name evidence="1" type="ORF">EVAR_86129_1</name>
</gene>
<keyword evidence="2" id="KW-1185">Reference proteome</keyword>